<organism evidence="2 3">
    <name type="scientific">Pigmentiphaga kullae</name>
    <dbReference type="NCBI Taxonomy" id="151784"/>
    <lineage>
        <taxon>Bacteria</taxon>
        <taxon>Pseudomonadati</taxon>
        <taxon>Pseudomonadota</taxon>
        <taxon>Betaproteobacteria</taxon>
        <taxon>Burkholderiales</taxon>
        <taxon>Alcaligenaceae</taxon>
        <taxon>Pigmentiphaga</taxon>
    </lineage>
</organism>
<dbReference type="PROSITE" id="PS51257">
    <property type="entry name" value="PROKAR_LIPOPROTEIN"/>
    <property type="match status" value="1"/>
</dbReference>
<evidence type="ECO:0008006" key="4">
    <source>
        <dbReference type="Google" id="ProtNLM"/>
    </source>
</evidence>
<evidence type="ECO:0000313" key="2">
    <source>
        <dbReference type="EMBL" id="RZS85360.1"/>
    </source>
</evidence>
<comment type="caution">
    <text evidence="2">The sequence shown here is derived from an EMBL/GenBank/DDBJ whole genome shotgun (WGS) entry which is preliminary data.</text>
</comment>
<feature type="region of interest" description="Disordered" evidence="1">
    <location>
        <begin position="26"/>
        <end position="58"/>
    </location>
</feature>
<reference evidence="2 3" key="1">
    <citation type="submission" date="2019-02" db="EMBL/GenBank/DDBJ databases">
        <title>Genomic Encyclopedia of Type Strains, Phase IV (KMG-IV): sequencing the most valuable type-strain genomes for metagenomic binning, comparative biology and taxonomic classification.</title>
        <authorList>
            <person name="Goeker M."/>
        </authorList>
    </citation>
    <scope>NUCLEOTIDE SEQUENCE [LARGE SCALE GENOMIC DNA]</scope>
    <source>
        <strain evidence="2 3">K24</strain>
    </source>
</reference>
<gene>
    <name evidence="2" type="ORF">EV675_1384</name>
</gene>
<keyword evidence="3" id="KW-1185">Reference proteome</keyword>
<dbReference type="OrthoDB" id="8908297at2"/>
<name>A0A4Q7NLD9_9BURK</name>
<sequence>MTPRHLGILAPFLLLLAACGGQDSAPRQPRSIADLERQGELPVLDRSEDLGGPDADGNGVRDDIDAWIARRGGAAARQDALRQLARSFRDALLSRGDSVAAQEAAWRTSRAVACVMARSASGAEGADAVADMRKMSANTQARVLAYLDYSAALDGAILSLPVGDGCDE</sequence>
<feature type="compositionally biased region" description="Basic and acidic residues" evidence="1">
    <location>
        <begin position="33"/>
        <end position="49"/>
    </location>
</feature>
<dbReference type="Proteomes" id="UP000292445">
    <property type="component" value="Unassembled WGS sequence"/>
</dbReference>
<evidence type="ECO:0000313" key="3">
    <source>
        <dbReference type="Proteomes" id="UP000292445"/>
    </source>
</evidence>
<protein>
    <recommendedName>
        <fullName evidence="4">Lipoprotein</fullName>
    </recommendedName>
</protein>
<proteinExistence type="predicted"/>
<dbReference type="RefSeq" id="WP_130356584.1">
    <property type="nucleotide sequence ID" value="NZ_SGXC01000001.1"/>
</dbReference>
<dbReference type="EMBL" id="SGXC01000001">
    <property type="protein sequence ID" value="RZS85360.1"/>
    <property type="molecule type" value="Genomic_DNA"/>
</dbReference>
<dbReference type="AlphaFoldDB" id="A0A4Q7NLD9"/>
<evidence type="ECO:0000256" key="1">
    <source>
        <dbReference type="SAM" id="MobiDB-lite"/>
    </source>
</evidence>
<accession>A0A4Q7NLD9</accession>